<dbReference type="SUPFAM" id="SSF46785">
    <property type="entry name" value="Winged helix' DNA-binding domain"/>
    <property type="match status" value="1"/>
</dbReference>
<dbReference type="PRINTS" id="PR00035">
    <property type="entry name" value="HTHGNTR"/>
</dbReference>
<evidence type="ECO:0000256" key="2">
    <source>
        <dbReference type="ARBA" id="ARBA00022898"/>
    </source>
</evidence>
<dbReference type="OrthoDB" id="199743at2"/>
<organism evidence="7 8">
    <name type="scientific">Brachybacterium ginsengisoli</name>
    <dbReference type="NCBI Taxonomy" id="1331682"/>
    <lineage>
        <taxon>Bacteria</taxon>
        <taxon>Bacillati</taxon>
        <taxon>Actinomycetota</taxon>
        <taxon>Actinomycetes</taxon>
        <taxon>Micrococcales</taxon>
        <taxon>Dermabacteraceae</taxon>
        <taxon>Brachybacterium</taxon>
    </lineage>
</organism>
<dbReference type="InterPro" id="IPR004839">
    <property type="entry name" value="Aminotransferase_I/II_large"/>
</dbReference>
<dbReference type="Gene3D" id="3.40.640.10">
    <property type="entry name" value="Type I PLP-dependent aspartate aminotransferase-like (Major domain)"/>
    <property type="match status" value="1"/>
</dbReference>
<dbReference type="InterPro" id="IPR000524">
    <property type="entry name" value="Tscrpt_reg_HTH_GntR"/>
</dbReference>
<evidence type="ECO:0000256" key="1">
    <source>
        <dbReference type="ARBA" id="ARBA00005384"/>
    </source>
</evidence>
<accession>A0A291H1N8</accession>
<dbReference type="InterPro" id="IPR036388">
    <property type="entry name" value="WH-like_DNA-bd_sf"/>
</dbReference>
<dbReference type="RefSeq" id="WP_096800850.1">
    <property type="nucleotide sequence ID" value="NZ_CP023564.1"/>
</dbReference>
<dbReference type="GO" id="GO:0030170">
    <property type="term" value="F:pyridoxal phosphate binding"/>
    <property type="evidence" value="ECO:0007669"/>
    <property type="project" value="InterPro"/>
</dbReference>
<dbReference type="InterPro" id="IPR015421">
    <property type="entry name" value="PyrdxlP-dep_Trfase_major"/>
</dbReference>
<evidence type="ECO:0000313" key="8">
    <source>
        <dbReference type="Proteomes" id="UP000217889"/>
    </source>
</evidence>
<name>A0A291H1N8_9MICO</name>
<evidence type="ECO:0000256" key="5">
    <source>
        <dbReference type="ARBA" id="ARBA00023163"/>
    </source>
</evidence>
<keyword evidence="5" id="KW-0804">Transcription</keyword>
<keyword evidence="3" id="KW-0805">Transcription regulation</keyword>
<gene>
    <name evidence="7" type="ORF">CFK41_17585</name>
</gene>
<dbReference type="GO" id="GO:0003677">
    <property type="term" value="F:DNA binding"/>
    <property type="evidence" value="ECO:0007669"/>
    <property type="project" value="UniProtKB-KW"/>
</dbReference>
<dbReference type="EMBL" id="CP023564">
    <property type="protein sequence ID" value="ATG56391.1"/>
    <property type="molecule type" value="Genomic_DNA"/>
</dbReference>
<feature type="domain" description="HTH gntR-type" evidence="6">
    <location>
        <begin position="21"/>
        <end position="89"/>
    </location>
</feature>
<dbReference type="GO" id="GO:0003700">
    <property type="term" value="F:DNA-binding transcription factor activity"/>
    <property type="evidence" value="ECO:0007669"/>
    <property type="project" value="InterPro"/>
</dbReference>
<dbReference type="AlphaFoldDB" id="A0A291H1N8"/>
<dbReference type="InterPro" id="IPR015424">
    <property type="entry name" value="PyrdxlP-dep_Trfase"/>
</dbReference>
<dbReference type="CDD" id="cd07377">
    <property type="entry name" value="WHTH_GntR"/>
    <property type="match status" value="1"/>
</dbReference>
<comment type="similarity">
    <text evidence="1">In the C-terminal section; belongs to the class-I pyridoxal-phosphate-dependent aminotransferase family.</text>
</comment>
<dbReference type="PANTHER" id="PTHR46577">
    <property type="entry name" value="HTH-TYPE TRANSCRIPTIONAL REGULATORY PROTEIN GABR"/>
    <property type="match status" value="1"/>
</dbReference>
<dbReference type="KEGG" id="bgg:CFK41_17585"/>
<keyword evidence="2" id="KW-0663">Pyridoxal phosphate</keyword>
<dbReference type="Pfam" id="PF00155">
    <property type="entry name" value="Aminotran_1_2"/>
    <property type="match status" value="1"/>
</dbReference>
<keyword evidence="4" id="KW-0238">DNA-binding</keyword>
<protein>
    <recommendedName>
        <fullName evidence="6">HTH gntR-type domain-containing protein</fullName>
    </recommendedName>
</protein>
<reference evidence="7 8" key="1">
    <citation type="journal article" date="2014" name="Int. J. Syst. Evol. Microbiol.">
        <title>Brachybacterium ginsengisoli sp. nov., isolated from soil of a ginseng field.</title>
        <authorList>
            <person name="Hoang V.A."/>
            <person name="Kim Y.J."/>
            <person name="Nguyen N.L."/>
            <person name="Yang D.C."/>
        </authorList>
    </citation>
    <scope>NUCLEOTIDE SEQUENCE [LARGE SCALE GENOMIC DNA]</scope>
    <source>
        <strain evidence="7 8">DCY80</strain>
    </source>
</reference>
<evidence type="ECO:0000313" key="7">
    <source>
        <dbReference type="EMBL" id="ATG56391.1"/>
    </source>
</evidence>
<sequence length="460" mass="48609">MPVPPPPAPPLRTLLGPPPSRARARWLADRLLALTIEGRLPPGARLPSERLLAEELGFSRGTVVRALDDARDRGVLSSRQGSGRTVLAPSGRARPVESLTARARALPAGTVDLRATVLPPHPDLQSVTEEAVSEMIADPAWGSVPADGHPELVEAICAHYDRRGLPTDPAQVLVTTGAVSGLHLALRAVTAPGARVGTENPGYPNTARVITAARRRVVPIDVDVEHGDQLVRAVGSGGLEAAVLTADFHNPGGHLLGAEHRSRLLQAAARTGNTLVIDETLVGMAWRAEHLPPAPVAGHGARTLLVGSTSKSLWAGLRIGWIRGTAEMIDAISRIRIGVDLGAPPLEQRIAARLLVGDSPVPAQQAHIAANHEIATGMLRRHLSHWRWRDPAGGLSIWADATRRPAGELVTAAAERGVALSPGSLFSPTGTGWPHALRIPFSGRADDLRRALEVLAELDT</sequence>
<dbReference type="SMART" id="SM00345">
    <property type="entry name" value="HTH_GNTR"/>
    <property type="match status" value="1"/>
</dbReference>
<dbReference type="PROSITE" id="PS50949">
    <property type="entry name" value="HTH_GNTR"/>
    <property type="match status" value="1"/>
</dbReference>
<dbReference type="Proteomes" id="UP000217889">
    <property type="component" value="Chromosome"/>
</dbReference>
<dbReference type="SUPFAM" id="SSF53383">
    <property type="entry name" value="PLP-dependent transferases"/>
    <property type="match status" value="1"/>
</dbReference>
<dbReference type="InterPro" id="IPR036390">
    <property type="entry name" value="WH_DNA-bd_sf"/>
</dbReference>
<evidence type="ECO:0000256" key="3">
    <source>
        <dbReference type="ARBA" id="ARBA00023015"/>
    </source>
</evidence>
<evidence type="ECO:0000256" key="4">
    <source>
        <dbReference type="ARBA" id="ARBA00023125"/>
    </source>
</evidence>
<dbReference type="Gene3D" id="1.10.10.10">
    <property type="entry name" value="Winged helix-like DNA-binding domain superfamily/Winged helix DNA-binding domain"/>
    <property type="match status" value="1"/>
</dbReference>
<keyword evidence="8" id="KW-1185">Reference proteome</keyword>
<dbReference type="PANTHER" id="PTHR46577:SF1">
    <property type="entry name" value="HTH-TYPE TRANSCRIPTIONAL REGULATORY PROTEIN GABR"/>
    <property type="match status" value="1"/>
</dbReference>
<proteinExistence type="inferred from homology"/>
<evidence type="ECO:0000259" key="6">
    <source>
        <dbReference type="PROSITE" id="PS50949"/>
    </source>
</evidence>
<dbReference type="Pfam" id="PF00392">
    <property type="entry name" value="GntR"/>
    <property type="match status" value="1"/>
</dbReference>
<dbReference type="InterPro" id="IPR051446">
    <property type="entry name" value="HTH_trans_reg/aminotransferase"/>
</dbReference>
<dbReference type="CDD" id="cd00609">
    <property type="entry name" value="AAT_like"/>
    <property type="match status" value="1"/>
</dbReference>